<protein>
    <recommendedName>
        <fullName evidence="3">Alpha/beta hydrolase</fullName>
    </recommendedName>
</protein>
<dbReference type="InterPro" id="IPR029058">
    <property type="entry name" value="AB_hydrolase_fold"/>
</dbReference>
<evidence type="ECO:0008006" key="3">
    <source>
        <dbReference type="Google" id="ProtNLM"/>
    </source>
</evidence>
<name>A0A3B0C9Y3_9FLAO</name>
<evidence type="ECO:0000313" key="1">
    <source>
        <dbReference type="EMBL" id="RKN79576.1"/>
    </source>
</evidence>
<dbReference type="AlphaFoldDB" id="A0A3B0C9Y3"/>
<dbReference type="RefSeq" id="WP_120712389.1">
    <property type="nucleotide sequence ID" value="NZ_RBCJ01000003.1"/>
</dbReference>
<evidence type="ECO:0000313" key="2">
    <source>
        <dbReference type="Proteomes" id="UP000276603"/>
    </source>
</evidence>
<comment type="caution">
    <text evidence="1">The sequence shown here is derived from an EMBL/GenBank/DDBJ whole genome shotgun (WGS) entry which is preliminary data.</text>
</comment>
<reference evidence="1 2" key="1">
    <citation type="submission" date="2018-10" db="EMBL/GenBank/DDBJ databases">
        <title>Ulvibacterium marinum gen. nov., sp. nov., a novel marine bacterium of the family Flavobacteriaceae, isolated from a culture of the green alga Ulva prolifera.</title>
        <authorList>
            <person name="Zhang Z."/>
        </authorList>
    </citation>
    <scope>NUCLEOTIDE SEQUENCE [LARGE SCALE GENOMIC DNA]</scope>
    <source>
        <strain evidence="1 2">CCMM003</strain>
    </source>
</reference>
<sequence>MAQRLVVISDMWGVKKGLWITSYLGYLQQYYDIVFYDCQQLANIDLTIQTDKNIHHAFVNGGIDTAVAHLLKREDRPSHYLAFSTGGTIAWKAGLKGLPIKSLYTISATRIRMETEKPNVPISLLYGENDEYRPSCEWFSKVGVETEIVKNFGHTLYTDEKIIQSVCQDLLDRATQKISKPKKAV</sequence>
<dbReference type="Gene3D" id="3.40.50.1820">
    <property type="entry name" value="alpha/beta hydrolase"/>
    <property type="match status" value="1"/>
</dbReference>
<proteinExistence type="predicted"/>
<dbReference type="OrthoDB" id="1118894at2"/>
<organism evidence="1 2">
    <name type="scientific">Ulvibacterium marinum</name>
    <dbReference type="NCBI Taxonomy" id="2419782"/>
    <lineage>
        <taxon>Bacteria</taxon>
        <taxon>Pseudomonadati</taxon>
        <taxon>Bacteroidota</taxon>
        <taxon>Flavobacteriia</taxon>
        <taxon>Flavobacteriales</taxon>
        <taxon>Flavobacteriaceae</taxon>
        <taxon>Ulvibacterium</taxon>
    </lineage>
</organism>
<dbReference type="EMBL" id="RBCJ01000003">
    <property type="protein sequence ID" value="RKN79576.1"/>
    <property type="molecule type" value="Genomic_DNA"/>
</dbReference>
<dbReference type="Proteomes" id="UP000276603">
    <property type="component" value="Unassembled WGS sequence"/>
</dbReference>
<dbReference type="SUPFAM" id="SSF53474">
    <property type="entry name" value="alpha/beta-Hydrolases"/>
    <property type="match status" value="1"/>
</dbReference>
<keyword evidence="2" id="KW-1185">Reference proteome</keyword>
<accession>A0A3B0C9Y3</accession>
<gene>
    <name evidence="1" type="ORF">D7Z94_14850</name>
</gene>